<gene>
    <name evidence="1" type="ORF">UW23_C0001G0012</name>
</gene>
<name>A0A0G1IX75_9BACT</name>
<organism evidence="1 2">
    <name type="scientific">Candidatus Collierbacteria bacterium GW2011_GWA1_44_12</name>
    <dbReference type="NCBI Taxonomy" id="1618376"/>
    <lineage>
        <taxon>Bacteria</taxon>
        <taxon>Candidatus Collieribacteriota</taxon>
    </lineage>
</organism>
<reference evidence="1 2" key="1">
    <citation type="journal article" date="2015" name="Nature">
        <title>rRNA introns, odd ribosomes, and small enigmatic genomes across a large radiation of phyla.</title>
        <authorList>
            <person name="Brown C.T."/>
            <person name="Hug L.A."/>
            <person name="Thomas B.C."/>
            <person name="Sharon I."/>
            <person name="Castelle C.J."/>
            <person name="Singh A."/>
            <person name="Wilkins M.J."/>
            <person name="Williams K.H."/>
            <person name="Banfield J.F."/>
        </authorList>
    </citation>
    <scope>NUCLEOTIDE SEQUENCE [LARGE SCALE GENOMIC DNA]</scope>
</reference>
<accession>A0A0G1IX75</accession>
<proteinExistence type="predicted"/>
<comment type="caution">
    <text evidence="1">The sequence shown here is derived from an EMBL/GenBank/DDBJ whole genome shotgun (WGS) entry which is preliminary data.</text>
</comment>
<evidence type="ECO:0000313" key="2">
    <source>
        <dbReference type="Proteomes" id="UP000034069"/>
    </source>
</evidence>
<dbReference type="AlphaFoldDB" id="A0A0G1IX75"/>
<evidence type="ECO:0000313" key="1">
    <source>
        <dbReference type="EMBL" id="KKT36402.1"/>
    </source>
</evidence>
<dbReference type="Proteomes" id="UP000034069">
    <property type="component" value="Unassembled WGS sequence"/>
</dbReference>
<protein>
    <submittedName>
        <fullName evidence="1">Uncharacterized protein</fullName>
    </submittedName>
</protein>
<dbReference type="EMBL" id="LCHN01000001">
    <property type="protein sequence ID" value="KKT36402.1"/>
    <property type="molecule type" value="Genomic_DNA"/>
</dbReference>
<sequence length="163" mass="18165">MYNVVFEYTQEAGGFAGIRTWTTYNDKGHFHRVWVADPKQNVLIEGVSDEEAVMLTAKTPEISRIKAAIEESYLGDTLDTNLLLQAHLPKAVFAIQMDRQKTERPSFYVTHLSETSTSLQGKESLFAAIETCASPDGRVDLGMISSVIKIPLLVIIFNQCNLP</sequence>